<protein>
    <submittedName>
        <fullName evidence="9">Ubiquinol-cytochrome-c reductase complex core protein I, mitochondrial</fullName>
    </submittedName>
</protein>
<proteinExistence type="predicted"/>
<dbReference type="PANTHER" id="PTHR11851:SF149">
    <property type="entry name" value="GH01077P"/>
    <property type="match status" value="1"/>
</dbReference>
<dbReference type="InterPro" id="IPR007863">
    <property type="entry name" value="Peptidase_M16_C"/>
</dbReference>
<dbReference type="GO" id="GO:0046872">
    <property type="term" value="F:metal ion binding"/>
    <property type="evidence" value="ECO:0007669"/>
    <property type="project" value="UniProtKB-KW"/>
</dbReference>
<dbReference type="Gene3D" id="3.30.830.10">
    <property type="entry name" value="Metalloenzyme, LuxS/M16 peptidase-like"/>
    <property type="match status" value="1"/>
</dbReference>
<gene>
    <name evidence="9" type="primary">QCR1</name>
    <name evidence="9" type="ORF">CM83_99450</name>
    <name evidence="10" type="ORF">g.96072</name>
</gene>
<evidence type="ECO:0000256" key="5">
    <source>
        <dbReference type="ARBA" id="ARBA00022833"/>
    </source>
</evidence>
<keyword evidence="4" id="KW-0378">Hydrolase</keyword>
<dbReference type="InterPro" id="IPR050361">
    <property type="entry name" value="MPP/UQCRC_Complex"/>
</dbReference>
<keyword evidence="7" id="KW-0496">Mitochondrion</keyword>
<sequence>MRDVEQHVEEVIMDNLHQVAYDNSNSGLPLTILGPEENIARHINKTMIEEYVQTHYTGPRMCFVCCGGIHPDRAHALADKFFGKLSKVNNRPAFHTTHLGGTHFMCNEFMATSNTAMAFPICGTAHPDSIALQLVHNIIGQIREANLPQFLAQRRNRNIP</sequence>
<keyword evidence="3" id="KW-0479">Metal-binding</keyword>
<evidence type="ECO:0000256" key="1">
    <source>
        <dbReference type="ARBA" id="ARBA00004173"/>
    </source>
</evidence>
<dbReference type="Pfam" id="PF05193">
    <property type="entry name" value="Peptidase_M16_C"/>
    <property type="match status" value="1"/>
</dbReference>
<reference evidence="9" key="2">
    <citation type="submission" date="2014-07" db="EMBL/GenBank/DDBJ databases">
        <authorList>
            <person name="Hull J."/>
        </authorList>
    </citation>
    <scope>NUCLEOTIDE SEQUENCE</scope>
</reference>
<dbReference type="AlphaFoldDB" id="A0A0A9XTF1"/>
<organism evidence="9">
    <name type="scientific">Lygus hesperus</name>
    <name type="common">Western plant bug</name>
    <dbReference type="NCBI Taxonomy" id="30085"/>
    <lineage>
        <taxon>Eukaryota</taxon>
        <taxon>Metazoa</taxon>
        <taxon>Ecdysozoa</taxon>
        <taxon>Arthropoda</taxon>
        <taxon>Hexapoda</taxon>
        <taxon>Insecta</taxon>
        <taxon>Pterygota</taxon>
        <taxon>Neoptera</taxon>
        <taxon>Paraneoptera</taxon>
        <taxon>Hemiptera</taxon>
        <taxon>Heteroptera</taxon>
        <taxon>Panheteroptera</taxon>
        <taxon>Cimicomorpha</taxon>
        <taxon>Miridae</taxon>
        <taxon>Mirini</taxon>
        <taxon>Lygus</taxon>
    </lineage>
</organism>
<evidence type="ECO:0000313" key="10">
    <source>
        <dbReference type="EMBL" id="JAQ06184.1"/>
    </source>
</evidence>
<evidence type="ECO:0000256" key="7">
    <source>
        <dbReference type="ARBA" id="ARBA00023128"/>
    </source>
</evidence>
<dbReference type="InterPro" id="IPR011249">
    <property type="entry name" value="Metalloenz_LuxS/M16"/>
</dbReference>
<evidence type="ECO:0000313" key="9">
    <source>
        <dbReference type="EMBL" id="JAG22961.1"/>
    </source>
</evidence>
<reference evidence="10" key="3">
    <citation type="journal article" date="2016" name="Gigascience">
        <title>De novo construction of an expanded transcriptome assembly for the western tarnished plant bug, Lygus hesperus.</title>
        <authorList>
            <person name="Tassone E.E."/>
            <person name="Geib S.M."/>
            <person name="Hall B."/>
            <person name="Fabrick J.A."/>
            <person name="Brent C.S."/>
            <person name="Hull J.J."/>
        </authorList>
    </citation>
    <scope>NUCLEOTIDE SEQUENCE</scope>
</reference>
<evidence type="ECO:0000256" key="6">
    <source>
        <dbReference type="ARBA" id="ARBA00023049"/>
    </source>
</evidence>
<dbReference type="EMBL" id="GDHC01012445">
    <property type="protein sequence ID" value="JAQ06184.1"/>
    <property type="molecule type" value="Transcribed_RNA"/>
</dbReference>
<dbReference type="PANTHER" id="PTHR11851">
    <property type="entry name" value="METALLOPROTEASE"/>
    <property type="match status" value="1"/>
</dbReference>
<dbReference type="GO" id="GO:0005739">
    <property type="term" value="C:mitochondrion"/>
    <property type="evidence" value="ECO:0007669"/>
    <property type="project" value="UniProtKB-SubCell"/>
</dbReference>
<keyword evidence="5" id="KW-0862">Zinc</keyword>
<name>A0A0A9XTF1_LYGHE</name>
<comment type="subcellular location">
    <subcellularLocation>
        <location evidence="1">Mitochondrion</location>
    </subcellularLocation>
</comment>
<evidence type="ECO:0000256" key="2">
    <source>
        <dbReference type="ARBA" id="ARBA00022670"/>
    </source>
</evidence>
<accession>A0A0A9XTF1</accession>
<keyword evidence="6" id="KW-0482">Metalloprotease</keyword>
<reference evidence="9" key="1">
    <citation type="journal article" date="2014" name="PLoS ONE">
        <title>Transcriptome-Based Identification of ABC Transporters in the Western Tarnished Plant Bug Lygus hesperus.</title>
        <authorList>
            <person name="Hull J.J."/>
            <person name="Chaney K."/>
            <person name="Geib S.M."/>
            <person name="Fabrick J.A."/>
            <person name="Brent C.S."/>
            <person name="Walsh D."/>
            <person name="Lavine L.C."/>
        </authorList>
    </citation>
    <scope>NUCLEOTIDE SEQUENCE</scope>
</reference>
<feature type="domain" description="Peptidase M16 C-terminal" evidence="8">
    <location>
        <begin position="43"/>
        <end position="152"/>
    </location>
</feature>
<evidence type="ECO:0000259" key="8">
    <source>
        <dbReference type="Pfam" id="PF05193"/>
    </source>
</evidence>
<keyword evidence="2" id="KW-0645">Protease</keyword>
<evidence type="ECO:0000256" key="4">
    <source>
        <dbReference type="ARBA" id="ARBA00022801"/>
    </source>
</evidence>
<dbReference type="GO" id="GO:0006508">
    <property type="term" value="P:proteolysis"/>
    <property type="evidence" value="ECO:0007669"/>
    <property type="project" value="UniProtKB-KW"/>
</dbReference>
<dbReference type="GO" id="GO:0008237">
    <property type="term" value="F:metallopeptidase activity"/>
    <property type="evidence" value="ECO:0007669"/>
    <property type="project" value="UniProtKB-KW"/>
</dbReference>
<dbReference type="EMBL" id="GBHO01020643">
    <property type="protein sequence ID" value="JAG22961.1"/>
    <property type="molecule type" value="Transcribed_RNA"/>
</dbReference>
<evidence type="ECO:0000256" key="3">
    <source>
        <dbReference type="ARBA" id="ARBA00022723"/>
    </source>
</evidence>
<dbReference type="SUPFAM" id="SSF63411">
    <property type="entry name" value="LuxS/MPP-like metallohydrolase"/>
    <property type="match status" value="1"/>
</dbReference>